<sequence>IFLQVLRRASCCNNMSAEQTEGEIMEAMPKENVDAVKNKKATYEIQDQISKGSRGCIFQVLRLEDKKPLAMKCEALKVKNALLKHEAKVYEALKSFYSPHFLSFEDRGVVEDRFTFIVLKLIGKNLADVQWKCPDRKFSLITALHIGEQTLAAIRDLHFCGYIHRDIKPHNFAIGREEDKNYHTVYIIDFKFARRFKTETKDLRLERAQAAFRGTPRYASITALSMKEQSRKDDLESWWYMMVELMIGRLPWADLADQKPYKLDDIKHVKKQIRLKNNLTKLLKATPEEYMTNIILYIDTLQYNSIPDYDYVAANLATSVKAYYLHKDAPPDWDLMAEYKGPRYEKTV</sequence>
<dbReference type="PANTHER" id="PTHR11909">
    <property type="entry name" value="CASEIN KINASE-RELATED"/>
    <property type="match status" value="1"/>
</dbReference>
<dbReference type="GO" id="GO:0004672">
    <property type="term" value="F:protein kinase activity"/>
    <property type="evidence" value="ECO:0007669"/>
    <property type="project" value="InterPro"/>
</dbReference>
<organism evidence="2 3">
    <name type="scientific">Haemonchus contortus</name>
    <name type="common">Barber pole worm</name>
    <dbReference type="NCBI Taxonomy" id="6289"/>
    <lineage>
        <taxon>Eukaryota</taxon>
        <taxon>Metazoa</taxon>
        <taxon>Ecdysozoa</taxon>
        <taxon>Nematoda</taxon>
        <taxon>Chromadorea</taxon>
        <taxon>Rhabditida</taxon>
        <taxon>Rhabditina</taxon>
        <taxon>Rhabditomorpha</taxon>
        <taxon>Strongyloidea</taxon>
        <taxon>Trichostrongylidae</taxon>
        <taxon>Haemonchus</taxon>
    </lineage>
</organism>
<evidence type="ECO:0000313" key="3">
    <source>
        <dbReference type="WBParaSite" id="HCON_00006710-00001"/>
    </source>
</evidence>
<dbReference type="SMART" id="SM00220">
    <property type="entry name" value="S_TKc"/>
    <property type="match status" value="1"/>
</dbReference>
<name>A0A7I4XU31_HAECO</name>
<accession>A0A7I4XU31</accession>
<dbReference type="SUPFAM" id="SSF56112">
    <property type="entry name" value="Protein kinase-like (PK-like)"/>
    <property type="match status" value="1"/>
</dbReference>
<dbReference type="PROSITE" id="PS50011">
    <property type="entry name" value="PROTEIN_KINASE_DOM"/>
    <property type="match status" value="1"/>
</dbReference>
<dbReference type="Gene3D" id="1.10.510.10">
    <property type="entry name" value="Transferase(Phosphotransferase) domain 1"/>
    <property type="match status" value="1"/>
</dbReference>
<dbReference type="OrthoDB" id="10020333at2759"/>
<feature type="domain" description="Protein kinase" evidence="1">
    <location>
        <begin position="43"/>
        <end position="312"/>
    </location>
</feature>
<dbReference type="InterPro" id="IPR000719">
    <property type="entry name" value="Prot_kinase_dom"/>
</dbReference>
<reference evidence="3" key="1">
    <citation type="submission" date="2020-12" db="UniProtKB">
        <authorList>
            <consortium name="WormBaseParasite"/>
        </authorList>
    </citation>
    <scope>IDENTIFICATION</scope>
    <source>
        <strain evidence="3">MHco3</strain>
    </source>
</reference>
<dbReference type="WBParaSite" id="HCON_00006710-00001">
    <property type="protein sequence ID" value="HCON_00006710-00001"/>
    <property type="gene ID" value="HCON_00006710"/>
</dbReference>
<dbReference type="Pfam" id="PF00069">
    <property type="entry name" value="Pkinase"/>
    <property type="match status" value="1"/>
</dbReference>
<keyword evidence="2" id="KW-1185">Reference proteome</keyword>
<evidence type="ECO:0000313" key="2">
    <source>
        <dbReference type="Proteomes" id="UP000025227"/>
    </source>
</evidence>
<proteinExistence type="predicted"/>
<evidence type="ECO:0000259" key="1">
    <source>
        <dbReference type="PROSITE" id="PS50011"/>
    </source>
</evidence>
<dbReference type="OMA" id="WYMIAEM"/>
<dbReference type="InterPro" id="IPR011009">
    <property type="entry name" value="Kinase-like_dom_sf"/>
</dbReference>
<dbReference type="InterPro" id="IPR050235">
    <property type="entry name" value="CK1_Ser-Thr_kinase"/>
</dbReference>
<dbReference type="GO" id="GO:0005524">
    <property type="term" value="F:ATP binding"/>
    <property type="evidence" value="ECO:0007669"/>
    <property type="project" value="InterPro"/>
</dbReference>
<dbReference type="Proteomes" id="UP000025227">
    <property type="component" value="Unplaced"/>
</dbReference>
<protein>
    <submittedName>
        <fullName evidence="3">Protein kinase domain-containing protein</fullName>
    </submittedName>
</protein>
<dbReference type="AlphaFoldDB" id="A0A7I4XU31"/>